<keyword evidence="2" id="KW-1185">Reference proteome</keyword>
<gene>
    <name evidence="1" type="ORF">N8A98_06975</name>
</gene>
<dbReference type="RefSeq" id="WP_262170220.1">
    <property type="nucleotide sequence ID" value="NZ_CP104965.1"/>
</dbReference>
<dbReference type="EMBL" id="CP104965">
    <property type="protein sequence ID" value="UXN70924.1"/>
    <property type="molecule type" value="Genomic_DNA"/>
</dbReference>
<protein>
    <submittedName>
        <fullName evidence="1">GcrA family cell cycle regulator</fullName>
    </submittedName>
</protein>
<evidence type="ECO:0000313" key="1">
    <source>
        <dbReference type="EMBL" id="UXN70924.1"/>
    </source>
</evidence>
<sequence>MTHHHNFPSPRRAIWADLDTHGRAAAIKALYGLTAEAIATKLGTTRNAVLGVAHRHRMSIGGYSPPRNTAFQTGRVVAPETWAPLGPPVASPTRKQCCWPVGEASGSAQMFCGLPRTKGSYCPTHGKMAYARRPGDHPYVDMLRDKSVQPEVTIEEAVALVLPARKEKLEGAE</sequence>
<proteinExistence type="predicted"/>
<dbReference type="Pfam" id="PF07750">
    <property type="entry name" value="GcrA"/>
    <property type="match status" value="1"/>
</dbReference>
<dbReference type="Proteomes" id="UP001061862">
    <property type="component" value="Chromosome"/>
</dbReference>
<reference evidence="1 2" key="1">
    <citation type="submission" date="2022-09" db="EMBL/GenBank/DDBJ databases">
        <title>Interaction between co-microsymbionts with complementary sets of symbiotic genes in legume-rhizobium systems.</title>
        <authorList>
            <person name="Safronova V."/>
            <person name="Sazanova A."/>
            <person name="Afonin A."/>
            <person name="Chirak E."/>
        </authorList>
    </citation>
    <scope>NUCLEOTIDE SEQUENCE [LARGE SCALE GENOMIC DNA]</scope>
    <source>
        <strain evidence="1 2">A18/4-1</strain>
    </source>
</reference>
<accession>A0ABY6CFA5</accession>
<evidence type="ECO:0000313" key="2">
    <source>
        <dbReference type="Proteomes" id="UP001061862"/>
    </source>
</evidence>
<name>A0ABY6CFA5_9HYPH</name>
<organism evidence="1 2">
    <name type="scientific">Devosia neptuniae</name>
    <dbReference type="NCBI Taxonomy" id="191302"/>
    <lineage>
        <taxon>Bacteria</taxon>
        <taxon>Pseudomonadati</taxon>
        <taxon>Pseudomonadota</taxon>
        <taxon>Alphaproteobacteria</taxon>
        <taxon>Hyphomicrobiales</taxon>
        <taxon>Devosiaceae</taxon>
        <taxon>Devosia</taxon>
    </lineage>
</organism>
<dbReference type="InterPro" id="IPR011681">
    <property type="entry name" value="GcrA"/>
</dbReference>